<keyword evidence="2" id="KW-1185">Reference proteome</keyword>
<name>A0A8T0HZB4_CERPU</name>
<evidence type="ECO:0000313" key="1">
    <source>
        <dbReference type="EMBL" id="KAG0576532.1"/>
    </source>
</evidence>
<reference evidence="1" key="1">
    <citation type="submission" date="2020-06" db="EMBL/GenBank/DDBJ databases">
        <title>WGS assembly of Ceratodon purpureus strain R40.</title>
        <authorList>
            <person name="Carey S.B."/>
            <person name="Jenkins J."/>
            <person name="Shu S."/>
            <person name="Lovell J.T."/>
            <person name="Sreedasyam A."/>
            <person name="Maumus F."/>
            <person name="Tiley G.P."/>
            <person name="Fernandez-Pozo N."/>
            <person name="Barry K."/>
            <person name="Chen C."/>
            <person name="Wang M."/>
            <person name="Lipzen A."/>
            <person name="Daum C."/>
            <person name="Saski C.A."/>
            <person name="Payton A.C."/>
            <person name="Mcbreen J.C."/>
            <person name="Conrad R.E."/>
            <person name="Kollar L.M."/>
            <person name="Olsson S."/>
            <person name="Huttunen S."/>
            <person name="Landis J.B."/>
            <person name="Wickett N.J."/>
            <person name="Johnson M.G."/>
            <person name="Rensing S.A."/>
            <person name="Grimwood J."/>
            <person name="Schmutz J."/>
            <person name="Mcdaniel S.F."/>
        </authorList>
    </citation>
    <scope>NUCLEOTIDE SEQUENCE</scope>
    <source>
        <strain evidence="1">R40</strain>
    </source>
</reference>
<dbReference type="AlphaFoldDB" id="A0A8T0HZB4"/>
<evidence type="ECO:0000313" key="2">
    <source>
        <dbReference type="Proteomes" id="UP000822688"/>
    </source>
</evidence>
<organism evidence="1 2">
    <name type="scientific">Ceratodon purpureus</name>
    <name type="common">Fire moss</name>
    <name type="synonym">Dicranum purpureum</name>
    <dbReference type="NCBI Taxonomy" id="3225"/>
    <lineage>
        <taxon>Eukaryota</taxon>
        <taxon>Viridiplantae</taxon>
        <taxon>Streptophyta</taxon>
        <taxon>Embryophyta</taxon>
        <taxon>Bryophyta</taxon>
        <taxon>Bryophytina</taxon>
        <taxon>Bryopsida</taxon>
        <taxon>Dicranidae</taxon>
        <taxon>Pseudoditrichales</taxon>
        <taxon>Ditrichaceae</taxon>
        <taxon>Ceratodon</taxon>
    </lineage>
</organism>
<proteinExistence type="predicted"/>
<gene>
    <name evidence="1" type="ORF">KC19_5G087500</name>
</gene>
<comment type="caution">
    <text evidence="1">The sequence shown here is derived from an EMBL/GenBank/DDBJ whole genome shotgun (WGS) entry which is preliminary data.</text>
</comment>
<sequence>MLGNFKIGGEFYQTDSMLEGVVSIAADQLGYDNPFLLHDLNLFRWSRGSLINHILEGRFPQVLNLHASTYRTLQGQFMSTTYVCCMTFFCNKSALLSDADSNL</sequence>
<accession>A0A8T0HZB4</accession>
<dbReference type="Proteomes" id="UP000822688">
    <property type="component" value="Chromosome 5"/>
</dbReference>
<dbReference type="EMBL" id="CM026425">
    <property type="protein sequence ID" value="KAG0576532.1"/>
    <property type="molecule type" value="Genomic_DNA"/>
</dbReference>
<protein>
    <submittedName>
        <fullName evidence="1">Uncharacterized protein</fullName>
    </submittedName>
</protein>